<evidence type="ECO:0000313" key="2">
    <source>
        <dbReference type="Proteomes" id="UP000192610"/>
    </source>
</evidence>
<dbReference type="AlphaFoldDB" id="A0A1V9EFH7"/>
<reference evidence="2" key="1">
    <citation type="submission" date="2016-04" db="EMBL/GenBank/DDBJ databases">
        <authorList>
            <person name="Chen L."/>
            <person name="Zhuang W."/>
            <person name="Wang G."/>
        </authorList>
    </citation>
    <scope>NUCLEOTIDE SEQUENCE [LARGE SCALE GENOMIC DNA]</scope>
    <source>
        <strain evidence="2">17621</strain>
    </source>
</reference>
<name>A0A1V9EFH7_9BACT</name>
<organism evidence="1 2">
    <name type="scientific">Niastella yeongjuensis</name>
    <dbReference type="NCBI Taxonomy" id="354355"/>
    <lineage>
        <taxon>Bacteria</taxon>
        <taxon>Pseudomonadati</taxon>
        <taxon>Bacteroidota</taxon>
        <taxon>Chitinophagia</taxon>
        <taxon>Chitinophagales</taxon>
        <taxon>Chitinophagaceae</taxon>
        <taxon>Niastella</taxon>
    </lineage>
</organism>
<accession>A0A1V9EFH7</accession>
<comment type="caution">
    <text evidence="1">The sequence shown here is derived from an EMBL/GenBank/DDBJ whole genome shotgun (WGS) entry which is preliminary data.</text>
</comment>
<dbReference type="EMBL" id="LVXG01000034">
    <property type="protein sequence ID" value="OQP44873.1"/>
    <property type="molecule type" value="Genomic_DNA"/>
</dbReference>
<proteinExistence type="predicted"/>
<gene>
    <name evidence="1" type="ORF">A4H97_10980</name>
</gene>
<keyword evidence="2" id="KW-1185">Reference proteome</keyword>
<evidence type="ECO:0000313" key="1">
    <source>
        <dbReference type="EMBL" id="OQP44873.1"/>
    </source>
</evidence>
<sequence>MTVPGQVTPQKPTPEELKREITNTQLDIERRKYVDFTEVYLKSFKQFLQLNPDSFSIAKAVYLSENPWYGASGKSYNNAQGGFNFSRGLILLTGLEEKRGSEKESNNKQKNP</sequence>
<dbReference type="Proteomes" id="UP000192610">
    <property type="component" value="Unassembled WGS sequence"/>
</dbReference>
<protein>
    <submittedName>
        <fullName evidence="1">Uncharacterized protein</fullName>
    </submittedName>
</protein>
<dbReference type="STRING" id="354355.SAMN05660816_05902"/>